<keyword evidence="3" id="KW-1185">Reference proteome</keyword>
<dbReference type="InterPro" id="IPR035969">
    <property type="entry name" value="Rab-GAP_TBC_sf"/>
</dbReference>
<dbReference type="OrthoDB" id="10263206at2759"/>
<reference evidence="3" key="1">
    <citation type="submission" date="2017-10" db="EMBL/GenBank/DDBJ databases">
        <title>Rapid genome shrinkage in a self-fertile nematode reveals novel sperm competition proteins.</title>
        <authorList>
            <person name="Yin D."/>
            <person name="Schwarz E.M."/>
            <person name="Thomas C.G."/>
            <person name="Felde R.L."/>
            <person name="Korf I.F."/>
            <person name="Cutter A.D."/>
            <person name="Schartner C.M."/>
            <person name="Ralston E.J."/>
            <person name="Meyer B.J."/>
            <person name="Haag E.S."/>
        </authorList>
    </citation>
    <scope>NUCLEOTIDE SEQUENCE [LARGE SCALE GENOMIC DNA]</scope>
    <source>
        <strain evidence="3">JU1422</strain>
    </source>
</reference>
<dbReference type="AlphaFoldDB" id="A0A2G5SX87"/>
<dbReference type="STRING" id="1611254.A0A2G5SX87"/>
<evidence type="ECO:0000313" key="3">
    <source>
        <dbReference type="Proteomes" id="UP000230233"/>
    </source>
</evidence>
<accession>A0A2G5SX87</accession>
<dbReference type="Gene3D" id="1.10.10.750">
    <property type="entry name" value="Ypt/Rab-GAP domain of gyp1p, domain 1"/>
    <property type="match status" value="1"/>
</dbReference>
<organism evidence="2 3">
    <name type="scientific">Caenorhabditis nigoni</name>
    <dbReference type="NCBI Taxonomy" id="1611254"/>
    <lineage>
        <taxon>Eukaryota</taxon>
        <taxon>Metazoa</taxon>
        <taxon>Ecdysozoa</taxon>
        <taxon>Nematoda</taxon>
        <taxon>Chromadorea</taxon>
        <taxon>Rhabditida</taxon>
        <taxon>Rhabditina</taxon>
        <taxon>Rhabditomorpha</taxon>
        <taxon>Rhabditoidea</taxon>
        <taxon>Rhabditidae</taxon>
        <taxon>Peloderinae</taxon>
        <taxon>Caenorhabditis</taxon>
    </lineage>
</organism>
<dbReference type="SUPFAM" id="SSF47923">
    <property type="entry name" value="Ypt/Rab-GAP domain of gyp1p"/>
    <property type="match status" value="1"/>
</dbReference>
<sequence length="104" mass="12061">MTTRYMERLAKIEEVLLIANKKIDMNDLRAGCSYGVPESLRPLAWRLLLHYLPLERHKWQSFLADQRNNYDQMIEQIIVEPGNIAMEQSNSQTSDSDHVGLGED</sequence>
<name>A0A2G5SX87_9PELO</name>
<comment type="caution">
    <text evidence="2">The sequence shown here is derived from an EMBL/GenBank/DDBJ whole genome shotgun (WGS) entry which is preliminary data.</text>
</comment>
<dbReference type="Proteomes" id="UP000230233">
    <property type="component" value="Chromosome X"/>
</dbReference>
<gene>
    <name evidence="2" type="primary">Cnig_chr_X.g25062</name>
    <name evidence="2" type="ORF">B9Z55_025062</name>
</gene>
<protein>
    <recommendedName>
        <fullName evidence="4">Rab-GAP TBC domain-containing protein</fullName>
    </recommendedName>
</protein>
<evidence type="ECO:0000256" key="1">
    <source>
        <dbReference type="SAM" id="MobiDB-lite"/>
    </source>
</evidence>
<feature type="compositionally biased region" description="Basic and acidic residues" evidence="1">
    <location>
        <begin position="95"/>
        <end position="104"/>
    </location>
</feature>
<evidence type="ECO:0008006" key="4">
    <source>
        <dbReference type="Google" id="ProtNLM"/>
    </source>
</evidence>
<feature type="region of interest" description="Disordered" evidence="1">
    <location>
        <begin position="85"/>
        <end position="104"/>
    </location>
</feature>
<dbReference type="EMBL" id="PDUG01000006">
    <property type="protein sequence ID" value="PIC19553.1"/>
    <property type="molecule type" value="Genomic_DNA"/>
</dbReference>
<proteinExistence type="predicted"/>
<evidence type="ECO:0000313" key="2">
    <source>
        <dbReference type="EMBL" id="PIC19553.1"/>
    </source>
</evidence>